<sequence>MIGSPFFIVMARYRRLSLNDFIWIGRRSGKGVRTVESGDTGGGKCFTFQTVLAFQGVACPSVQPPAK</sequence>
<dbReference type="EMBL" id="CP032509">
    <property type="protein sequence ID" value="AZN72448.1"/>
    <property type="molecule type" value="Genomic_DNA"/>
</dbReference>
<accession>A0A3S9B668</accession>
<dbReference type="KEGG" id="abaw:D5400_15295"/>
<dbReference type="AlphaFoldDB" id="A0A3S9B668"/>
<organism evidence="1 2">
    <name type="scientific">Georhizobium profundi</name>
    <dbReference type="NCBI Taxonomy" id="2341112"/>
    <lineage>
        <taxon>Bacteria</taxon>
        <taxon>Pseudomonadati</taxon>
        <taxon>Pseudomonadota</taxon>
        <taxon>Alphaproteobacteria</taxon>
        <taxon>Hyphomicrobiales</taxon>
        <taxon>Rhizobiaceae</taxon>
        <taxon>Georhizobium</taxon>
    </lineage>
</organism>
<protein>
    <submittedName>
        <fullName evidence="1">Uncharacterized protein</fullName>
    </submittedName>
</protein>
<proteinExistence type="predicted"/>
<dbReference type="Proteomes" id="UP000268192">
    <property type="component" value="Chromosome"/>
</dbReference>
<name>A0A3S9B668_9HYPH</name>
<evidence type="ECO:0000313" key="2">
    <source>
        <dbReference type="Proteomes" id="UP000268192"/>
    </source>
</evidence>
<keyword evidence="2" id="KW-1185">Reference proteome</keyword>
<reference evidence="1 2" key="1">
    <citation type="submission" date="2018-09" db="EMBL/GenBank/DDBJ databases">
        <title>Marinorhizobium profundi gen. nov., sp. nov., isolated from a deep-sea sediment sample from the New Britain Trench and proposal of Marinorhizobiaceae fam. nov. in the order Rhizobiales of the class Alphaproteobacteria.</title>
        <authorList>
            <person name="Cao J."/>
        </authorList>
    </citation>
    <scope>NUCLEOTIDE SEQUENCE [LARGE SCALE GENOMIC DNA]</scope>
    <source>
        <strain evidence="1 2">WS11</strain>
    </source>
</reference>
<gene>
    <name evidence="1" type="ORF">D5400_15295</name>
</gene>
<evidence type="ECO:0000313" key="1">
    <source>
        <dbReference type="EMBL" id="AZN72448.1"/>
    </source>
</evidence>